<protein>
    <recommendedName>
        <fullName evidence="4">NurA domain-containing protein</fullName>
    </recommendedName>
</protein>
<organism evidence="2 3">
    <name type="scientific">Sorangium cellulosum (strain So ce56)</name>
    <name type="common">Polyangium cellulosum (strain So ce56)</name>
    <dbReference type="NCBI Taxonomy" id="448385"/>
    <lineage>
        <taxon>Bacteria</taxon>
        <taxon>Pseudomonadati</taxon>
        <taxon>Myxococcota</taxon>
        <taxon>Polyangia</taxon>
        <taxon>Polyangiales</taxon>
        <taxon>Polyangiaceae</taxon>
        <taxon>Sorangium</taxon>
    </lineage>
</organism>
<evidence type="ECO:0000313" key="2">
    <source>
        <dbReference type="EMBL" id="CAN96314.1"/>
    </source>
</evidence>
<accession>A9GGD8</accession>
<dbReference type="KEGG" id="scl:sce6147"/>
<dbReference type="AlphaFoldDB" id="A9GGD8"/>
<dbReference type="eggNOG" id="ENOG502Z921">
    <property type="taxonomic scope" value="Bacteria"/>
</dbReference>
<reference evidence="2 3" key="1">
    <citation type="journal article" date="2007" name="Nat. Biotechnol.">
        <title>Complete genome sequence of the myxobacterium Sorangium cellulosum.</title>
        <authorList>
            <person name="Schneiker S."/>
            <person name="Perlova O."/>
            <person name="Kaiser O."/>
            <person name="Gerth K."/>
            <person name="Alici A."/>
            <person name="Altmeyer M.O."/>
            <person name="Bartels D."/>
            <person name="Bekel T."/>
            <person name="Beyer S."/>
            <person name="Bode E."/>
            <person name="Bode H.B."/>
            <person name="Bolten C.J."/>
            <person name="Choudhuri J.V."/>
            <person name="Doss S."/>
            <person name="Elnakady Y.A."/>
            <person name="Frank B."/>
            <person name="Gaigalat L."/>
            <person name="Goesmann A."/>
            <person name="Groeger C."/>
            <person name="Gross F."/>
            <person name="Jelsbak L."/>
            <person name="Jelsbak L."/>
            <person name="Kalinowski J."/>
            <person name="Kegler C."/>
            <person name="Knauber T."/>
            <person name="Konietzny S."/>
            <person name="Kopp M."/>
            <person name="Krause L."/>
            <person name="Krug D."/>
            <person name="Linke B."/>
            <person name="Mahmud T."/>
            <person name="Martinez-Arias R."/>
            <person name="McHardy A.C."/>
            <person name="Merai M."/>
            <person name="Meyer F."/>
            <person name="Mormann S."/>
            <person name="Munoz-Dorado J."/>
            <person name="Perez J."/>
            <person name="Pradella S."/>
            <person name="Rachid S."/>
            <person name="Raddatz G."/>
            <person name="Rosenau F."/>
            <person name="Rueckert C."/>
            <person name="Sasse F."/>
            <person name="Scharfe M."/>
            <person name="Schuster S.C."/>
            <person name="Suen G."/>
            <person name="Treuner-Lange A."/>
            <person name="Velicer G.J."/>
            <person name="Vorholter F.-J."/>
            <person name="Weissman K.J."/>
            <person name="Welch R.D."/>
            <person name="Wenzel S.C."/>
            <person name="Whitworth D.E."/>
            <person name="Wilhelm S."/>
            <person name="Wittmann C."/>
            <person name="Bloecker H."/>
            <person name="Puehler A."/>
            <person name="Mueller R."/>
        </authorList>
    </citation>
    <scope>NUCLEOTIDE SEQUENCE [LARGE SCALE GENOMIC DNA]</scope>
    <source>
        <strain evidence="3">So ce56</strain>
    </source>
</reference>
<keyword evidence="3" id="KW-1185">Reference proteome</keyword>
<evidence type="ECO:0000313" key="3">
    <source>
        <dbReference type="Proteomes" id="UP000002139"/>
    </source>
</evidence>
<dbReference type="STRING" id="448385.sce6147"/>
<name>A9GGD8_SORC5</name>
<sequence>MPDWHHEPSAADPRPPTQPAASAPDDGVEKFIGDPEYEAAFGEELKRTLDVDTWATGPDWEGAVARLTTEVRSAVDTEDATRRLVRDELLPRLGTAPNAPAEAGVYRATPDELTKVHEGLLFPGRVEAVNGTTASHATLPLGITQIGVAISSYGGVSATFAQRVFRKEIAGRAADPFQAALDIIDRRHVRSGAGSSDALSELVRRGIMTYAERKILIDKATADWRLGYRAPFPYELLTGSGSMRFLEASLDVMRRIVEYERFVFVASDPKERGLLTLGNALAAGEYAVIGTIESAIHPVVRGAHYATNKKEKALDFVRQNGSRVLYGLYSASEQSPPCIFYAHRKHVHIAARIAIADSILRPARGFPMLLDVADATCKSAFGAAGFVGLVHNAYSQAGSPLRYFSDRETRG</sequence>
<dbReference type="RefSeq" id="WP_012238768.1">
    <property type="nucleotide sequence ID" value="NC_010162.1"/>
</dbReference>
<feature type="region of interest" description="Disordered" evidence="1">
    <location>
        <begin position="1"/>
        <end position="31"/>
    </location>
</feature>
<proteinExistence type="predicted"/>
<dbReference type="HOGENOM" id="CLU_058807_0_0_7"/>
<gene>
    <name evidence="2" type="ordered locus">sce6147</name>
</gene>
<evidence type="ECO:0008006" key="4">
    <source>
        <dbReference type="Google" id="ProtNLM"/>
    </source>
</evidence>
<dbReference type="Proteomes" id="UP000002139">
    <property type="component" value="Chromosome"/>
</dbReference>
<evidence type="ECO:0000256" key="1">
    <source>
        <dbReference type="SAM" id="MobiDB-lite"/>
    </source>
</evidence>
<dbReference type="EMBL" id="AM746676">
    <property type="protein sequence ID" value="CAN96314.1"/>
    <property type="molecule type" value="Genomic_DNA"/>
</dbReference>
<dbReference type="BioCyc" id="SCEL448385:SCE_RS31580-MONOMER"/>